<dbReference type="EMBL" id="JXQG01000040">
    <property type="protein sequence ID" value="KKZ11798.1"/>
    <property type="molecule type" value="Genomic_DNA"/>
</dbReference>
<accession>A0A0G2HLF2</accession>
<evidence type="ECO:0000313" key="2">
    <source>
        <dbReference type="Proteomes" id="UP000035067"/>
    </source>
</evidence>
<sequence>MLLYQSHGLGNISVTQSKVNIIRDKCQFTKRIALHNDCIDIGKGKRHIIIGGESKENNSVSSIRIYAYIYCYRGFVNFFFNGKTVTSQRKIV</sequence>
<gene>
    <name evidence="1" type="ORF">TE42_07000</name>
</gene>
<evidence type="ECO:0000313" key="1">
    <source>
        <dbReference type="EMBL" id="KKZ11798.1"/>
    </source>
</evidence>
<name>A0A0G2HLF2_9SYNE</name>
<proteinExistence type="predicted"/>
<comment type="caution">
    <text evidence="1">The sequence shown here is derived from an EMBL/GenBank/DDBJ whole genome shotgun (WGS) entry which is preliminary data.</text>
</comment>
<organism evidence="1 2">
    <name type="scientific">Candidatus Synechococcus spongiarum SP3</name>
    <dbReference type="NCBI Taxonomy" id="1604020"/>
    <lineage>
        <taxon>Bacteria</taxon>
        <taxon>Bacillati</taxon>
        <taxon>Cyanobacteriota</taxon>
        <taxon>Cyanophyceae</taxon>
        <taxon>Synechococcales</taxon>
        <taxon>Synechococcaceae</taxon>
        <taxon>Synechococcus</taxon>
    </lineage>
</organism>
<reference evidence="1 2" key="1">
    <citation type="submission" date="2015-01" db="EMBL/GenBank/DDBJ databases">
        <title>Lifestyle Evolution in Cyanobacterial Symbionts of Sponges.</title>
        <authorList>
            <person name="Burgsdorf I."/>
            <person name="Slaby B.M."/>
            <person name="Handley K.M."/>
            <person name="Haber M."/>
            <person name="Blom J."/>
            <person name="Marshall C.W."/>
            <person name="Gilbert J.A."/>
            <person name="Hentschel U."/>
            <person name="Steindler L."/>
        </authorList>
    </citation>
    <scope>NUCLEOTIDE SEQUENCE [LARGE SCALE GENOMIC DNA]</scope>
    <source>
        <strain evidence="1">SP3</strain>
    </source>
</reference>
<dbReference type="AlphaFoldDB" id="A0A0G2HLF2"/>
<dbReference type="Proteomes" id="UP000035067">
    <property type="component" value="Unassembled WGS sequence"/>
</dbReference>
<protein>
    <submittedName>
        <fullName evidence="1">Uncharacterized protein</fullName>
    </submittedName>
</protein>